<gene>
    <name evidence="1" type="ORF">MLD38_014204</name>
</gene>
<proteinExistence type="predicted"/>
<dbReference type="EMBL" id="CM042883">
    <property type="protein sequence ID" value="KAI4376443.1"/>
    <property type="molecule type" value="Genomic_DNA"/>
</dbReference>
<name>A0ACB9RG78_9MYRT</name>
<evidence type="ECO:0000313" key="2">
    <source>
        <dbReference type="Proteomes" id="UP001057402"/>
    </source>
</evidence>
<keyword evidence="2" id="KW-1185">Reference proteome</keyword>
<protein>
    <submittedName>
        <fullName evidence="1">Uncharacterized protein</fullName>
    </submittedName>
</protein>
<evidence type="ECO:0000313" key="1">
    <source>
        <dbReference type="EMBL" id="KAI4376443.1"/>
    </source>
</evidence>
<reference evidence="2" key="1">
    <citation type="journal article" date="2023" name="Front. Plant Sci.">
        <title>Chromosomal-level genome assembly of Melastoma candidum provides insights into trichome evolution.</title>
        <authorList>
            <person name="Zhong Y."/>
            <person name="Wu W."/>
            <person name="Sun C."/>
            <person name="Zou P."/>
            <person name="Liu Y."/>
            <person name="Dai S."/>
            <person name="Zhou R."/>
        </authorList>
    </citation>
    <scope>NUCLEOTIDE SEQUENCE [LARGE SCALE GENOMIC DNA]</scope>
</reference>
<accession>A0ACB9RG78</accession>
<comment type="caution">
    <text evidence="1">The sequence shown here is derived from an EMBL/GenBank/DDBJ whole genome shotgun (WGS) entry which is preliminary data.</text>
</comment>
<organism evidence="1 2">
    <name type="scientific">Melastoma candidum</name>
    <dbReference type="NCBI Taxonomy" id="119954"/>
    <lineage>
        <taxon>Eukaryota</taxon>
        <taxon>Viridiplantae</taxon>
        <taxon>Streptophyta</taxon>
        <taxon>Embryophyta</taxon>
        <taxon>Tracheophyta</taxon>
        <taxon>Spermatophyta</taxon>
        <taxon>Magnoliopsida</taxon>
        <taxon>eudicotyledons</taxon>
        <taxon>Gunneridae</taxon>
        <taxon>Pentapetalae</taxon>
        <taxon>rosids</taxon>
        <taxon>malvids</taxon>
        <taxon>Myrtales</taxon>
        <taxon>Melastomataceae</taxon>
        <taxon>Melastomatoideae</taxon>
        <taxon>Melastomateae</taxon>
        <taxon>Melastoma</taxon>
    </lineage>
</organism>
<dbReference type="Proteomes" id="UP001057402">
    <property type="component" value="Chromosome 4"/>
</dbReference>
<sequence>MSFGNDMNVRVNCDDCRGPLEEDHGGDYRLLHEIEAVSKALCHPLPFPCRFSTSSEILTPSSRKSAILSAGSVLAQAVAGDGDEENVCKSRKSKSAWSWKKPLKALSRIRDRKFPCFFFLHVHSIEGLPGCFSESSFCVEFVRKGEALRTRPSRFFGGVADFNDTLMHRCTVYCRKIDGTCNSCKYEPKLFVIRAYANELPGIDLGKHRVDLTGLLPVTFEELLGGKSSGKWTTSFQLAEEARGAVLNVSFGYSLGDQSTLEYRDEMTVSELISMSYSRYSARRSTSGSRNGGGEFFGRLRCSGSIPGSLDSMPGVALANPTLELSESIHFARHKLKENESSTKLHWLAENVDPDPVKEKDNSGEDTVEMTGKVACDDVEYVVIDRGIEVPKKGQPGSFLGDAQPRDGLNEDNVTRGLGLGCEEEIRTNVDEGADLNSVNSGVHTHKAKDSEEAMTKYGTSRIDKESTSLDRARADTKTGADHSPTLDLEQDPESPRERLLREFKEETLASGSFIIGFDSAGEEENASEGSGLVLHVSQADLKVSVITLAQQFSGDQHDEQSWSLKVRRKLNMLDDLENESFSNSQFCDASGFGSPVELSRA</sequence>